<accession>A0A0A8YWB3</accession>
<organism evidence="1">
    <name type="scientific">Arundo donax</name>
    <name type="common">Giant reed</name>
    <name type="synonym">Donax arundinaceus</name>
    <dbReference type="NCBI Taxonomy" id="35708"/>
    <lineage>
        <taxon>Eukaryota</taxon>
        <taxon>Viridiplantae</taxon>
        <taxon>Streptophyta</taxon>
        <taxon>Embryophyta</taxon>
        <taxon>Tracheophyta</taxon>
        <taxon>Spermatophyta</taxon>
        <taxon>Magnoliopsida</taxon>
        <taxon>Liliopsida</taxon>
        <taxon>Poales</taxon>
        <taxon>Poaceae</taxon>
        <taxon>PACMAD clade</taxon>
        <taxon>Arundinoideae</taxon>
        <taxon>Arundineae</taxon>
        <taxon>Arundo</taxon>
    </lineage>
</organism>
<dbReference type="AlphaFoldDB" id="A0A0A8YWB3"/>
<proteinExistence type="predicted"/>
<reference evidence="1" key="2">
    <citation type="journal article" date="2015" name="Data Brief">
        <title>Shoot transcriptome of the giant reed, Arundo donax.</title>
        <authorList>
            <person name="Barrero R.A."/>
            <person name="Guerrero F.D."/>
            <person name="Moolhuijzen P."/>
            <person name="Goolsby J.A."/>
            <person name="Tidwell J."/>
            <person name="Bellgard S.E."/>
            <person name="Bellgard M.I."/>
        </authorList>
    </citation>
    <scope>NUCLEOTIDE SEQUENCE</scope>
    <source>
        <tissue evidence="1">Shoot tissue taken approximately 20 cm above the soil surface</tissue>
    </source>
</reference>
<reference evidence="1" key="1">
    <citation type="submission" date="2014-09" db="EMBL/GenBank/DDBJ databases">
        <authorList>
            <person name="Magalhaes I.L.F."/>
            <person name="Oliveira U."/>
            <person name="Santos F.R."/>
            <person name="Vidigal T.H.D.A."/>
            <person name="Brescovit A.D."/>
            <person name="Santos A.J."/>
        </authorList>
    </citation>
    <scope>NUCLEOTIDE SEQUENCE</scope>
    <source>
        <tissue evidence="1">Shoot tissue taken approximately 20 cm above the soil surface</tissue>
    </source>
</reference>
<protein>
    <submittedName>
        <fullName evidence="1">Uncharacterized protein</fullName>
    </submittedName>
</protein>
<name>A0A0A8YWB3_ARUDO</name>
<evidence type="ECO:0000313" key="1">
    <source>
        <dbReference type="EMBL" id="JAD29683.1"/>
    </source>
</evidence>
<dbReference type="EMBL" id="GBRH01268212">
    <property type="protein sequence ID" value="JAD29683.1"/>
    <property type="molecule type" value="Transcribed_RNA"/>
</dbReference>
<sequence length="48" mass="5452">MGFSFWETGFCVWFLKIGFCIKAGRVCLDPSFWKPVSISFVAESLLCP</sequence>